<reference evidence="1 2" key="1">
    <citation type="journal article" date="2023" name="Nucleic Acids Res.">
        <title>The hologenome of Daphnia magna reveals possible DNA methylation and microbiome-mediated evolution of the host genome.</title>
        <authorList>
            <person name="Chaturvedi A."/>
            <person name="Li X."/>
            <person name="Dhandapani V."/>
            <person name="Marshall H."/>
            <person name="Kissane S."/>
            <person name="Cuenca-Cambronero M."/>
            <person name="Asole G."/>
            <person name="Calvet F."/>
            <person name="Ruiz-Romero M."/>
            <person name="Marangio P."/>
            <person name="Guigo R."/>
            <person name="Rago D."/>
            <person name="Mirbahai L."/>
            <person name="Eastwood N."/>
            <person name="Colbourne J.K."/>
            <person name="Zhou J."/>
            <person name="Mallon E."/>
            <person name="Orsini L."/>
        </authorList>
    </citation>
    <scope>NUCLEOTIDE SEQUENCE [LARGE SCALE GENOMIC DNA]</scope>
    <source>
        <strain evidence="1">LRV0_1</strain>
    </source>
</reference>
<dbReference type="Proteomes" id="UP001234178">
    <property type="component" value="Unassembled WGS sequence"/>
</dbReference>
<dbReference type="EMBL" id="JAOYFB010000001">
    <property type="protein sequence ID" value="KAK4003218.1"/>
    <property type="molecule type" value="Genomic_DNA"/>
</dbReference>
<protein>
    <submittedName>
        <fullName evidence="1">Uncharacterized protein</fullName>
    </submittedName>
</protein>
<comment type="caution">
    <text evidence="1">The sequence shown here is derived from an EMBL/GenBank/DDBJ whole genome shotgun (WGS) entry which is preliminary data.</text>
</comment>
<sequence>MVSNQRGGRVVKAIDSSQGSSVIGYRYVYKRIELSNVDKKVDGQTFQPMSNIVARPNTVHRLGLDHRTFVFFRFSSLSVKAKNLIRLLVDCNKNNIASKEISFVSYGTISYFQRISYCFAPFTVGGEEILNIIQSKQSKEWINTLKWGCHAVAMFPTCKGHMTIKTMIERKEFHKLLKHLSHSLKKNCRQ</sequence>
<gene>
    <name evidence="1" type="ORF">OUZ56_004998</name>
</gene>
<evidence type="ECO:0000313" key="2">
    <source>
        <dbReference type="Proteomes" id="UP001234178"/>
    </source>
</evidence>
<name>A0ABQ9YRH0_9CRUS</name>
<organism evidence="1 2">
    <name type="scientific">Daphnia magna</name>
    <dbReference type="NCBI Taxonomy" id="35525"/>
    <lineage>
        <taxon>Eukaryota</taxon>
        <taxon>Metazoa</taxon>
        <taxon>Ecdysozoa</taxon>
        <taxon>Arthropoda</taxon>
        <taxon>Crustacea</taxon>
        <taxon>Branchiopoda</taxon>
        <taxon>Diplostraca</taxon>
        <taxon>Cladocera</taxon>
        <taxon>Anomopoda</taxon>
        <taxon>Daphniidae</taxon>
        <taxon>Daphnia</taxon>
    </lineage>
</organism>
<keyword evidence="2" id="KW-1185">Reference proteome</keyword>
<evidence type="ECO:0000313" key="1">
    <source>
        <dbReference type="EMBL" id="KAK4003218.1"/>
    </source>
</evidence>
<proteinExistence type="predicted"/>
<accession>A0ABQ9YRH0</accession>